<dbReference type="NCBIfam" id="TIGR01888">
    <property type="entry name" value="cas_cmr3"/>
    <property type="match status" value="1"/>
</dbReference>
<protein>
    <submittedName>
        <fullName evidence="1">Type III-B CRISPR module-associated protein Cmr3</fullName>
    </submittedName>
</protein>
<dbReference type="Gene3D" id="2.60.40.4350">
    <property type="match status" value="1"/>
</dbReference>
<gene>
    <name evidence="1" type="primary">cmr3</name>
    <name evidence="1" type="ORF">ENW11_09250</name>
</gene>
<sequence>MVVRLTPSDTLFFRTGRPFTMGSESWADCLFPPLPRTLYGALRTFLIFQRGTLEEFYGGKYEEDLGTPEKKGKMVIHGPLLSREENLYFPVPRDLVVLKGGKKELVPLALQELKREAFVSDWGTECTLVYRGEGIAEEAEGWLEECSLRKYLQGGTGVKDLELRDGRELFREEPRIGIARDRQTLAAREGYLYRIPMVRLEEGVALLLEVEGVQDFPKRGVLRLGGEGKAVFLESVQGSLRERLGSFWNSGECQDFEIFKVYLVTPAIFRRGYLPEWIGDDFRGKKEGLELQLLGAVVGKPLPVGGWDMSRNTPKEVRRAVPAGSVYYFRLLGGRWDEVIQTFHFQNISDINPEEGFGLSLVGRV</sequence>
<dbReference type="Gene3D" id="3.30.70.2940">
    <property type="match status" value="1"/>
</dbReference>
<dbReference type="CDD" id="cd09748">
    <property type="entry name" value="Cmr3_III-B"/>
    <property type="match status" value="1"/>
</dbReference>
<proteinExistence type="predicted"/>
<name>A0A7V4WM14_9BACT</name>
<evidence type="ECO:0000313" key="1">
    <source>
        <dbReference type="EMBL" id="HGY39977.1"/>
    </source>
</evidence>
<dbReference type="EMBL" id="DTIY01000075">
    <property type="protein sequence ID" value="HGY39977.1"/>
    <property type="molecule type" value="Genomic_DNA"/>
</dbReference>
<organism evidence="1">
    <name type="scientific">Candidatus Caldatribacterium saccharofermentans</name>
    <dbReference type="NCBI Taxonomy" id="1454753"/>
    <lineage>
        <taxon>Bacteria</taxon>
        <taxon>Pseudomonadati</taxon>
        <taxon>Atribacterota</taxon>
        <taxon>Atribacteria</taxon>
        <taxon>Atribacterales</taxon>
        <taxon>Candidatus Caldatribacteriaceae</taxon>
        <taxon>Candidatus Caldatribacterium</taxon>
    </lineage>
</organism>
<accession>A0A7V4WM14</accession>
<dbReference type="AlphaFoldDB" id="A0A7V4WM14"/>
<dbReference type="InterPro" id="IPR010165">
    <property type="entry name" value="CRISPR-Cmr3_IIIB"/>
</dbReference>
<dbReference type="Pfam" id="PF09700">
    <property type="entry name" value="Cas_Cmr3"/>
    <property type="match status" value="1"/>
</dbReference>
<reference evidence="1" key="1">
    <citation type="journal article" date="2020" name="mSystems">
        <title>Genome- and Community-Level Interaction Insights into Carbon Utilization and Element Cycling Functions of Hydrothermarchaeota in Hydrothermal Sediment.</title>
        <authorList>
            <person name="Zhou Z."/>
            <person name="Liu Y."/>
            <person name="Xu W."/>
            <person name="Pan J."/>
            <person name="Luo Z.H."/>
            <person name="Li M."/>
        </authorList>
    </citation>
    <scope>NUCLEOTIDE SEQUENCE [LARGE SCALE GENOMIC DNA]</scope>
    <source>
        <strain evidence="1">SpSt-82</strain>
    </source>
</reference>
<comment type="caution">
    <text evidence="1">The sequence shown here is derived from an EMBL/GenBank/DDBJ whole genome shotgun (WGS) entry which is preliminary data.</text>
</comment>
<dbReference type="InterPro" id="IPR019117">
    <property type="entry name" value="CRISPR-assoc_protein_Cmr3"/>
</dbReference>